<gene>
    <name evidence="3" type="ORF">HND93_12590</name>
</gene>
<keyword evidence="2" id="KW-0472">Membrane</keyword>
<keyword evidence="4" id="KW-1185">Reference proteome</keyword>
<feature type="region of interest" description="Disordered" evidence="1">
    <location>
        <begin position="1"/>
        <end position="20"/>
    </location>
</feature>
<evidence type="ECO:0000313" key="3">
    <source>
        <dbReference type="EMBL" id="NYZ20552.1"/>
    </source>
</evidence>
<sequence>MTARTASTEPPPARVRESTGYPLADHPLRVALTNEVHARPPEVLKAPVRATMLAMLSGEQAGEAERRHLEQLCDWAGIARPAAGATHFSGAFGSFRLKWERHTEFSTWTVFRPGAVPDPFADPALAALPRDWVGGLPGDLLVGIHLAVVQGDRDSFESGRLAAVFGSDGYIGSLVSGGKATAWTDMRIHGDGFSRILVADHAMTGNQAGRVVQRLMEIETYRMTALLALPVARTVLPRVAAIEQGLLELAQRTTALRDLADEREALDRLTRLSAETERLAAETAYRFGAARAYHQLVERRIEELREVRIEGLPTLAEFMARRLTPAVRTCEAAQARIDALSQRMARASNLLRTRVEIAVEGQNAELLRSMDRRAQLQLRLQETVEGLSVVAISYYLIGLVGYAAKGLKGAGLPVDPDVAAGLMIPVVLALVWSGVRRIRKVLAGGH</sequence>
<feature type="transmembrane region" description="Helical" evidence="2">
    <location>
        <begin position="416"/>
        <end position="435"/>
    </location>
</feature>
<comment type="caution">
    <text evidence="3">The sequence shown here is derived from an EMBL/GenBank/DDBJ whole genome shotgun (WGS) entry which is preliminary data.</text>
</comment>
<dbReference type="Proteomes" id="UP000584642">
    <property type="component" value="Unassembled WGS sequence"/>
</dbReference>
<evidence type="ECO:0000256" key="1">
    <source>
        <dbReference type="SAM" id="MobiDB-lite"/>
    </source>
</evidence>
<protein>
    <submittedName>
        <fullName evidence="3">DUF3422 domain-containing protein</fullName>
    </submittedName>
</protein>
<feature type="transmembrane region" description="Helical" evidence="2">
    <location>
        <begin position="383"/>
        <end position="404"/>
    </location>
</feature>
<dbReference type="RefSeq" id="WP_180282323.1">
    <property type="nucleotide sequence ID" value="NZ_JABFDB010000008.1"/>
</dbReference>
<reference evidence="3 4" key="1">
    <citation type="submission" date="2020-05" db="EMBL/GenBank/DDBJ databases">
        <title>Azospirillum oleiclasticum sp. nov, a nitrogen-fixing and heavy crude oil-emulsifying bacterium isolated from the crude oil of Yumen Oilfield.</title>
        <authorList>
            <person name="Wu D."/>
            <person name="Cai M."/>
            <person name="Zhang X."/>
        </authorList>
    </citation>
    <scope>NUCLEOTIDE SEQUENCE [LARGE SCALE GENOMIC DNA]</scope>
    <source>
        <strain evidence="3 4">ROY-1-1-2</strain>
    </source>
</reference>
<name>A0ABX2T8A2_9PROT</name>
<dbReference type="Pfam" id="PF11902">
    <property type="entry name" value="DUF3422"/>
    <property type="match status" value="1"/>
</dbReference>
<evidence type="ECO:0000256" key="2">
    <source>
        <dbReference type="SAM" id="Phobius"/>
    </source>
</evidence>
<keyword evidence="2" id="KW-0812">Transmembrane</keyword>
<keyword evidence="2" id="KW-1133">Transmembrane helix</keyword>
<organism evidence="3 4">
    <name type="scientific">Azospirillum oleiclasticum</name>
    <dbReference type="NCBI Taxonomy" id="2735135"/>
    <lineage>
        <taxon>Bacteria</taxon>
        <taxon>Pseudomonadati</taxon>
        <taxon>Pseudomonadota</taxon>
        <taxon>Alphaproteobacteria</taxon>
        <taxon>Rhodospirillales</taxon>
        <taxon>Azospirillaceae</taxon>
        <taxon>Azospirillum</taxon>
    </lineage>
</organism>
<accession>A0ABX2T8A2</accession>
<evidence type="ECO:0000313" key="4">
    <source>
        <dbReference type="Proteomes" id="UP000584642"/>
    </source>
</evidence>
<dbReference type="EMBL" id="JABFDB010000008">
    <property type="protein sequence ID" value="NYZ20552.1"/>
    <property type="molecule type" value="Genomic_DNA"/>
</dbReference>
<proteinExistence type="predicted"/>
<dbReference type="InterPro" id="IPR021830">
    <property type="entry name" value="DUF3422"/>
</dbReference>